<evidence type="ECO:0000256" key="5">
    <source>
        <dbReference type="ARBA" id="ARBA00022598"/>
    </source>
</evidence>
<dbReference type="GO" id="GO:0050567">
    <property type="term" value="F:glutaminyl-tRNA synthase (glutamine-hydrolyzing) activity"/>
    <property type="evidence" value="ECO:0007669"/>
    <property type="project" value="UniProtKB-UniRule"/>
</dbReference>
<dbReference type="EC" id="6.3.5.7" evidence="3 10"/>
<evidence type="ECO:0000313" key="13">
    <source>
        <dbReference type="Proteomes" id="UP000054935"/>
    </source>
</evidence>
<dbReference type="InterPro" id="IPR020556">
    <property type="entry name" value="Amidase_CS"/>
</dbReference>
<comment type="subunit">
    <text evidence="2 10">Heterotrimer of A, B and C subunits.</text>
</comment>
<keyword evidence="12" id="KW-0808">Transferase</keyword>
<organism evidence="12 13">
    <name type="scientific">Tropicibacter naphthalenivorans</name>
    <dbReference type="NCBI Taxonomy" id="441103"/>
    <lineage>
        <taxon>Bacteria</taxon>
        <taxon>Pseudomonadati</taxon>
        <taxon>Pseudomonadota</taxon>
        <taxon>Alphaproteobacteria</taxon>
        <taxon>Rhodobacterales</taxon>
        <taxon>Roseobacteraceae</taxon>
        <taxon>Tropicibacter</taxon>
    </lineage>
</organism>
<dbReference type="NCBIfam" id="TIGR00132">
    <property type="entry name" value="gatA"/>
    <property type="match status" value="1"/>
</dbReference>
<dbReference type="GO" id="GO:0006412">
    <property type="term" value="P:translation"/>
    <property type="evidence" value="ECO:0007669"/>
    <property type="project" value="UniProtKB-UniRule"/>
</dbReference>
<evidence type="ECO:0000256" key="3">
    <source>
        <dbReference type="ARBA" id="ARBA00012739"/>
    </source>
</evidence>
<feature type="domain" description="Amidase" evidence="11">
    <location>
        <begin position="26"/>
        <end position="470"/>
    </location>
</feature>
<feature type="active site" description="Acyl-ester intermediate" evidence="10">
    <location>
        <position position="182"/>
    </location>
</feature>
<feature type="active site" description="Charge relay system" evidence="10">
    <location>
        <position position="158"/>
    </location>
</feature>
<dbReference type="GO" id="GO:0030956">
    <property type="term" value="C:glutamyl-tRNA(Gln) amidotransferase complex"/>
    <property type="evidence" value="ECO:0007669"/>
    <property type="project" value="InterPro"/>
</dbReference>
<dbReference type="Gene3D" id="3.90.1300.10">
    <property type="entry name" value="Amidase signature (AS) domain"/>
    <property type="match status" value="1"/>
</dbReference>
<dbReference type="PANTHER" id="PTHR11895:SF151">
    <property type="entry name" value="GLUTAMYL-TRNA(GLN) AMIDOTRANSFERASE SUBUNIT A"/>
    <property type="match status" value="1"/>
</dbReference>
<proteinExistence type="inferred from homology"/>
<dbReference type="SUPFAM" id="SSF75304">
    <property type="entry name" value="Amidase signature (AS) enzymes"/>
    <property type="match status" value="1"/>
</dbReference>
<keyword evidence="7 10" id="KW-0067">ATP-binding</keyword>
<keyword evidence="8 10" id="KW-0648">Protein biosynthesis</keyword>
<dbReference type="Proteomes" id="UP000054935">
    <property type="component" value="Unassembled WGS sequence"/>
</dbReference>
<keyword evidence="13" id="KW-1185">Reference proteome</keyword>
<dbReference type="Pfam" id="PF01425">
    <property type="entry name" value="Amidase"/>
    <property type="match status" value="1"/>
</dbReference>
<comment type="similarity">
    <text evidence="1 10">Belongs to the amidase family. GatA subfamily.</text>
</comment>
<evidence type="ECO:0000256" key="2">
    <source>
        <dbReference type="ARBA" id="ARBA00011123"/>
    </source>
</evidence>
<accession>A0A0P1GK22</accession>
<evidence type="ECO:0000259" key="11">
    <source>
        <dbReference type="Pfam" id="PF01425"/>
    </source>
</evidence>
<dbReference type="PANTHER" id="PTHR11895">
    <property type="entry name" value="TRANSAMIDASE"/>
    <property type="match status" value="1"/>
</dbReference>
<dbReference type="InterPro" id="IPR000120">
    <property type="entry name" value="Amidase"/>
</dbReference>
<evidence type="ECO:0000256" key="1">
    <source>
        <dbReference type="ARBA" id="ARBA00008069"/>
    </source>
</evidence>
<dbReference type="GO" id="GO:0016740">
    <property type="term" value="F:transferase activity"/>
    <property type="evidence" value="ECO:0007669"/>
    <property type="project" value="UniProtKB-KW"/>
</dbReference>
<dbReference type="GO" id="GO:0005524">
    <property type="term" value="F:ATP binding"/>
    <property type="evidence" value="ECO:0007669"/>
    <property type="project" value="UniProtKB-KW"/>
</dbReference>
<feature type="active site" description="Charge relay system" evidence="10">
    <location>
        <position position="78"/>
    </location>
</feature>
<name>A0A0P1GK22_9RHOB</name>
<dbReference type="RefSeq" id="WP_058249282.1">
    <property type="nucleotide sequence ID" value="NZ_CYSE01000012.1"/>
</dbReference>
<evidence type="ECO:0000256" key="4">
    <source>
        <dbReference type="ARBA" id="ARBA00014428"/>
    </source>
</evidence>
<dbReference type="HAMAP" id="MF_00120">
    <property type="entry name" value="GatA"/>
    <property type="match status" value="1"/>
</dbReference>
<dbReference type="InterPro" id="IPR023631">
    <property type="entry name" value="Amidase_dom"/>
</dbReference>
<evidence type="ECO:0000313" key="12">
    <source>
        <dbReference type="EMBL" id="CUH82356.1"/>
    </source>
</evidence>
<comment type="function">
    <text evidence="10">Allows the formation of correctly charged Gln-tRNA(Gln) through the transamidation of misacylated Glu-tRNA(Gln) in organisms which lack glutaminyl-tRNA synthetase. The reaction takes place in the presence of glutamine and ATP through an activated gamma-phospho-Glu-tRNA(Gln).</text>
</comment>
<reference evidence="12 13" key="1">
    <citation type="submission" date="2015-09" db="EMBL/GenBank/DDBJ databases">
        <authorList>
            <consortium name="Swine Surveillance"/>
        </authorList>
    </citation>
    <scope>NUCLEOTIDE SEQUENCE [LARGE SCALE GENOMIC DNA]</scope>
    <source>
        <strain evidence="12 13">CECT 7648</strain>
    </source>
</reference>
<dbReference type="AlphaFoldDB" id="A0A0P1GK22"/>
<evidence type="ECO:0000256" key="8">
    <source>
        <dbReference type="ARBA" id="ARBA00022917"/>
    </source>
</evidence>
<keyword evidence="5 10" id="KW-0436">Ligase</keyword>
<evidence type="ECO:0000256" key="9">
    <source>
        <dbReference type="ARBA" id="ARBA00047407"/>
    </source>
</evidence>
<sequence length="480" mass="51022">MRSDQDTSTFGNFDAYTAADGTRAQLIDDVLARCEAKADLNAIITPTAEIAREQAAASDAAIADGKARPLEGIPFTIKDNFCTMGVRTTAGSKILENFVPQYESTVTQRLWDAGAVMLGKVNMDEFGMGSSTTSSYFGATGNPTALDLGLSDIVPGGSSGGSAAAVAAGLGLASLGTDTGGSIRQPASFCGIYGMKPSYGLCSRWGIISYASSLDQAGVLARSPRDIATTLNVISGEDAKDSTSYTGAYPDLTANLGQDLKGKKIGIPKEFFHDKNTAHTQIVWDALQKKAAELQFEIVEVSLPNIAYALQAYYVIALSEASSNLARYDGVRYGHRAENVKSIDDLYEQTRSEGFGAEVKRRIMLGTYCLSAGHYDQYYQRACKIRRMITEDFNTALQSVDVLAWPTTPTSAFSAKAHSSDPVEMYLEDVFTVPVNLAGLPAMSVPLGQCEQGLPLGLTIAAGHLQDAEVIGVADGFFAS</sequence>
<dbReference type="InterPro" id="IPR004412">
    <property type="entry name" value="GatA"/>
</dbReference>
<evidence type="ECO:0000256" key="10">
    <source>
        <dbReference type="HAMAP-Rule" id="MF_00120"/>
    </source>
</evidence>
<dbReference type="STRING" id="441103.TRN7648_03928"/>
<keyword evidence="6 10" id="KW-0547">Nucleotide-binding</keyword>
<evidence type="ECO:0000256" key="7">
    <source>
        <dbReference type="ARBA" id="ARBA00022840"/>
    </source>
</evidence>
<dbReference type="EMBL" id="CYSE01000012">
    <property type="protein sequence ID" value="CUH82356.1"/>
    <property type="molecule type" value="Genomic_DNA"/>
</dbReference>
<gene>
    <name evidence="12" type="primary">gatA_4</name>
    <name evidence="10" type="synonym">gatA</name>
    <name evidence="12" type="ORF">TRN7648_03928</name>
</gene>
<evidence type="ECO:0000256" key="6">
    <source>
        <dbReference type="ARBA" id="ARBA00022741"/>
    </source>
</evidence>
<protein>
    <recommendedName>
        <fullName evidence="4 10">Glutamyl-tRNA(Gln) amidotransferase subunit A</fullName>
        <shortName evidence="10">Glu-ADT subunit A</shortName>
        <ecNumber evidence="3 10">6.3.5.7</ecNumber>
    </recommendedName>
</protein>
<comment type="catalytic activity">
    <reaction evidence="9 10">
        <text>L-glutamyl-tRNA(Gln) + L-glutamine + ATP + H2O = L-glutaminyl-tRNA(Gln) + L-glutamate + ADP + phosphate + H(+)</text>
        <dbReference type="Rhea" id="RHEA:17521"/>
        <dbReference type="Rhea" id="RHEA-COMP:9681"/>
        <dbReference type="Rhea" id="RHEA-COMP:9684"/>
        <dbReference type="ChEBI" id="CHEBI:15377"/>
        <dbReference type="ChEBI" id="CHEBI:15378"/>
        <dbReference type="ChEBI" id="CHEBI:29985"/>
        <dbReference type="ChEBI" id="CHEBI:30616"/>
        <dbReference type="ChEBI" id="CHEBI:43474"/>
        <dbReference type="ChEBI" id="CHEBI:58359"/>
        <dbReference type="ChEBI" id="CHEBI:78520"/>
        <dbReference type="ChEBI" id="CHEBI:78521"/>
        <dbReference type="ChEBI" id="CHEBI:456216"/>
        <dbReference type="EC" id="6.3.5.7"/>
    </reaction>
</comment>
<dbReference type="InterPro" id="IPR036928">
    <property type="entry name" value="AS_sf"/>
</dbReference>
<dbReference type="PROSITE" id="PS00571">
    <property type="entry name" value="AMIDASES"/>
    <property type="match status" value="1"/>
</dbReference>